<feature type="region of interest" description="Disordered" evidence="6">
    <location>
        <begin position="201"/>
        <end position="220"/>
    </location>
</feature>
<gene>
    <name evidence="9" type="ORF">CVLEPA_LOCUS11017</name>
</gene>
<comment type="subcellular location">
    <subcellularLocation>
        <location evidence="1">Membrane</location>
        <topology evidence="1">Multi-pass membrane protein</topology>
    </subcellularLocation>
</comment>
<dbReference type="EMBL" id="CAWYQH010000079">
    <property type="protein sequence ID" value="CAK8680766.1"/>
    <property type="molecule type" value="Genomic_DNA"/>
</dbReference>
<keyword evidence="3 7" id="KW-1133">Transmembrane helix</keyword>
<feature type="region of interest" description="Disordered" evidence="6">
    <location>
        <begin position="346"/>
        <end position="403"/>
    </location>
</feature>
<sequence>MGVLSMNPDNPGLESAPKLSKQIAETEEYFGPDPGPGPGPGAGPELPPEEDPEPKKMKLGSFELDTTYPRTLPGFIRLCQVLLLVVSFICLIIKAGEWTDQGTYTFFCLFLIFGALISGYLFFTILAGLRGDTFCGFSWILVELIYFVSFGFLIFIGCCLAANKAGANAALQASAVFGFGAVVTFIYYIWVTWKLRRKSKSEDEKPAAPPGSDVGDDVEKRTMTPGFEREAEDCRIDMERIPSQLRSRRASLSLGRQNHSLPMNMTSDQIYENHTAVSDEGFNPHRRRHSASEKDSAYSDGDMTPSRGRKKVIPPKMRRTASAYDAEPIYDLHNVLQKQPLAHMSHRSYGGQHHDDLRRSNSVNRRTGYGYPRELSTSSFSKMGFNNDGSPFEEDDLHRTSGRRKSMPDWLRAALGNEVAPNDVIDDESEIAMPPMKRVATLPVMNQKEFPLLNTSDEESVNYPSISRNGRGGFTMPHHSMQDEMVRNQHHQRSGHRRSHHHHGKRHRHHRHGAHHHHGGRHHGERMRRQFNGSQEDYIRQMMESDELVAKDRGMRGFAPREGKPIEAGRRRMIPEQPVSIHFPEKSRWDDEVAQFDNQVMEKYLADTQQMRS</sequence>
<keyword evidence="4 5" id="KW-0472">Membrane</keyword>
<evidence type="ECO:0000313" key="9">
    <source>
        <dbReference type="EMBL" id="CAK8680766.1"/>
    </source>
</evidence>
<feature type="transmembrane region" description="Helical" evidence="7">
    <location>
        <begin position="169"/>
        <end position="190"/>
    </location>
</feature>
<evidence type="ECO:0000256" key="7">
    <source>
        <dbReference type="SAM" id="Phobius"/>
    </source>
</evidence>
<evidence type="ECO:0000256" key="6">
    <source>
        <dbReference type="SAM" id="MobiDB-lite"/>
    </source>
</evidence>
<dbReference type="Proteomes" id="UP001642483">
    <property type="component" value="Unassembled WGS sequence"/>
</dbReference>
<dbReference type="PANTHER" id="PTHR22776">
    <property type="entry name" value="MARVEL-CONTAINING POTENTIAL LIPID RAFT-ASSOCIATED PROTEIN"/>
    <property type="match status" value="1"/>
</dbReference>
<accession>A0ABP0FQ39</accession>
<feature type="compositionally biased region" description="Basic residues" evidence="6">
    <location>
        <begin position="489"/>
        <end position="526"/>
    </location>
</feature>
<keyword evidence="2 5" id="KW-0812">Transmembrane</keyword>
<feature type="region of interest" description="Disordered" evidence="6">
    <location>
        <begin position="489"/>
        <end position="527"/>
    </location>
</feature>
<feature type="region of interest" description="Disordered" evidence="6">
    <location>
        <begin position="1"/>
        <end position="55"/>
    </location>
</feature>
<name>A0ABP0FQ39_CLALP</name>
<evidence type="ECO:0000256" key="3">
    <source>
        <dbReference type="ARBA" id="ARBA00022989"/>
    </source>
</evidence>
<feature type="transmembrane region" description="Helical" evidence="7">
    <location>
        <begin position="75"/>
        <end position="96"/>
    </location>
</feature>
<reference evidence="9 10" key="1">
    <citation type="submission" date="2024-02" db="EMBL/GenBank/DDBJ databases">
        <authorList>
            <person name="Daric V."/>
            <person name="Darras S."/>
        </authorList>
    </citation>
    <scope>NUCLEOTIDE SEQUENCE [LARGE SCALE GENOMIC DNA]</scope>
</reference>
<comment type="caution">
    <text evidence="9">The sequence shown here is derived from an EMBL/GenBank/DDBJ whole genome shotgun (WGS) entry which is preliminary data.</text>
</comment>
<dbReference type="PROSITE" id="PS51225">
    <property type="entry name" value="MARVEL"/>
    <property type="match status" value="1"/>
</dbReference>
<evidence type="ECO:0000256" key="4">
    <source>
        <dbReference type="ARBA" id="ARBA00023136"/>
    </source>
</evidence>
<evidence type="ECO:0000313" key="10">
    <source>
        <dbReference type="Proteomes" id="UP001642483"/>
    </source>
</evidence>
<feature type="transmembrane region" description="Helical" evidence="7">
    <location>
        <begin position="139"/>
        <end position="163"/>
    </location>
</feature>
<evidence type="ECO:0000259" key="8">
    <source>
        <dbReference type="PROSITE" id="PS51225"/>
    </source>
</evidence>
<dbReference type="InterPro" id="IPR008253">
    <property type="entry name" value="Marvel"/>
</dbReference>
<protein>
    <recommendedName>
        <fullName evidence="8">MARVEL domain-containing protein</fullName>
    </recommendedName>
</protein>
<feature type="region of interest" description="Disordered" evidence="6">
    <location>
        <begin position="279"/>
        <end position="311"/>
    </location>
</feature>
<dbReference type="PANTHER" id="PTHR22776:SF89">
    <property type="entry name" value="CKLF-LIKE MARVEL TRANSMEMBRANE DOMAIN-CONTAINING PROTEIN 7"/>
    <property type="match status" value="1"/>
</dbReference>
<proteinExistence type="predicted"/>
<dbReference type="InterPro" id="IPR050578">
    <property type="entry name" value="MARVEL-CKLF_proteins"/>
</dbReference>
<organism evidence="9 10">
    <name type="scientific">Clavelina lepadiformis</name>
    <name type="common">Light-bulb sea squirt</name>
    <name type="synonym">Ascidia lepadiformis</name>
    <dbReference type="NCBI Taxonomy" id="159417"/>
    <lineage>
        <taxon>Eukaryota</taxon>
        <taxon>Metazoa</taxon>
        <taxon>Chordata</taxon>
        <taxon>Tunicata</taxon>
        <taxon>Ascidiacea</taxon>
        <taxon>Aplousobranchia</taxon>
        <taxon>Clavelinidae</taxon>
        <taxon>Clavelina</taxon>
    </lineage>
</organism>
<feature type="domain" description="MARVEL" evidence="8">
    <location>
        <begin position="68"/>
        <end position="197"/>
    </location>
</feature>
<evidence type="ECO:0000256" key="1">
    <source>
        <dbReference type="ARBA" id="ARBA00004141"/>
    </source>
</evidence>
<keyword evidence="10" id="KW-1185">Reference proteome</keyword>
<evidence type="ECO:0000256" key="5">
    <source>
        <dbReference type="PROSITE-ProRule" id="PRU00581"/>
    </source>
</evidence>
<evidence type="ECO:0000256" key="2">
    <source>
        <dbReference type="ARBA" id="ARBA00022692"/>
    </source>
</evidence>
<feature type="transmembrane region" description="Helical" evidence="7">
    <location>
        <begin position="102"/>
        <end position="127"/>
    </location>
</feature>